<feature type="region of interest" description="Disordered" evidence="1">
    <location>
        <begin position="104"/>
        <end position="133"/>
    </location>
</feature>
<sequence>MGVRGVRADVPVVETSGHGELPVGALGYLQRTIVALLRPAPEPVLGVRIRLTRLPDPAVTHPMVAQANVDLGGRLLRVQVTAGTAAEAADLLAARLRRRLEQAHTDRYRHSRGEGRDAPGTQQGPGARVSRRKSYRLATCSVDEALAEMEGCDYDFHLFTEAGSGQDSVLYRDVAGPRLAQLHPQPDQVAPHTATVSISGHPAPPLTTEQAIDRLGLSGLPFLFYRDEDSHRGHLLYRRYDGRYGVIAPAG</sequence>
<dbReference type="PANTHER" id="PTHR33231">
    <property type="entry name" value="30S RIBOSOMAL PROTEIN"/>
    <property type="match status" value="1"/>
</dbReference>
<dbReference type="Pfam" id="PF16321">
    <property type="entry name" value="Ribosom_S30AE_C"/>
    <property type="match status" value="2"/>
</dbReference>
<name>A0ABX1SJL2_9PSEU</name>
<organism evidence="3 4">
    <name type="scientific">Pseudonocardia acidicola</name>
    <dbReference type="NCBI Taxonomy" id="2724939"/>
    <lineage>
        <taxon>Bacteria</taxon>
        <taxon>Bacillati</taxon>
        <taxon>Actinomycetota</taxon>
        <taxon>Actinomycetes</taxon>
        <taxon>Pseudonocardiales</taxon>
        <taxon>Pseudonocardiaceae</taxon>
        <taxon>Pseudonocardia</taxon>
    </lineage>
</organism>
<dbReference type="InterPro" id="IPR032528">
    <property type="entry name" value="Ribosom_S30AE_C"/>
</dbReference>
<protein>
    <submittedName>
        <fullName evidence="3">HPF/RaiA family ribosome-associated protein</fullName>
    </submittedName>
</protein>
<dbReference type="EMBL" id="JAAXLA010000054">
    <property type="protein sequence ID" value="NMI00334.1"/>
    <property type="molecule type" value="Genomic_DNA"/>
</dbReference>
<gene>
    <name evidence="3" type="ORF">HF526_23910</name>
</gene>
<evidence type="ECO:0000313" key="3">
    <source>
        <dbReference type="EMBL" id="NMI00334.1"/>
    </source>
</evidence>
<accession>A0ABX1SJL2</accession>
<dbReference type="PANTHER" id="PTHR33231:SF1">
    <property type="entry name" value="30S RIBOSOMAL PROTEIN"/>
    <property type="match status" value="1"/>
</dbReference>
<evidence type="ECO:0000259" key="2">
    <source>
        <dbReference type="Pfam" id="PF16321"/>
    </source>
</evidence>
<evidence type="ECO:0000313" key="4">
    <source>
        <dbReference type="Proteomes" id="UP000820669"/>
    </source>
</evidence>
<feature type="domain" description="Sigma 54 modulation/S30EA ribosomal protein C-terminal" evidence="2">
    <location>
        <begin position="201"/>
        <end position="246"/>
    </location>
</feature>
<evidence type="ECO:0000256" key="1">
    <source>
        <dbReference type="SAM" id="MobiDB-lite"/>
    </source>
</evidence>
<dbReference type="Proteomes" id="UP000820669">
    <property type="component" value="Unassembled WGS sequence"/>
</dbReference>
<keyword evidence="4" id="KW-1185">Reference proteome</keyword>
<proteinExistence type="predicted"/>
<dbReference type="InterPro" id="IPR050574">
    <property type="entry name" value="HPF/YfiA_ribosome-assoc"/>
</dbReference>
<reference evidence="3 4" key="1">
    <citation type="submission" date="2020-04" db="EMBL/GenBank/DDBJ databases">
        <authorList>
            <person name="Klaysubun C."/>
            <person name="Duangmal K."/>
            <person name="Lipun K."/>
        </authorList>
    </citation>
    <scope>NUCLEOTIDE SEQUENCE [LARGE SCALE GENOMIC DNA]</scope>
    <source>
        <strain evidence="3 4">K10HN5</strain>
    </source>
</reference>
<dbReference type="Gene3D" id="3.30.505.50">
    <property type="entry name" value="Sigma 54 modulation/S30EA ribosomal protein, C-terminal domain"/>
    <property type="match status" value="2"/>
</dbReference>
<feature type="domain" description="Sigma 54 modulation/S30EA ribosomal protein C-terminal" evidence="2">
    <location>
        <begin position="128"/>
        <end position="172"/>
    </location>
</feature>
<comment type="caution">
    <text evidence="3">The sequence shown here is derived from an EMBL/GenBank/DDBJ whole genome shotgun (WGS) entry which is preliminary data.</text>
</comment>
<feature type="compositionally biased region" description="Basic and acidic residues" evidence="1">
    <location>
        <begin position="104"/>
        <end position="117"/>
    </location>
</feature>
<dbReference type="InterPro" id="IPR038416">
    <property type="entry name" value="Ribosom_S30AE_C_sf"/>
</dbReference>